<dbReference type="EMBL" id="HBUE01048093">
    <property type="protein sequence ID" value="CAG6463462.1"/>
    <property type="molecule type" value="Transcribed_RNA"/>
</dbReference>
<sequence length="129" mass="14099">MEFHISREKLKTKTGLPRSVGTLGNRIQFRWKLSAKCCWTRSYVIAGVGSGHRGHSSDLLGCCLGCRRARVLLEDLLWFSVGRNVLPGPLRVACTACSGLPSDCSTGTPRRSRSGTRQAVVRCPPTGRN</sequence>
<dbReference type="AlphaFoldDB" id="A0A8D8AZ97"/>
<protein>
    <submittedName>
        <fullName evidence="1">(northern house mosquito) hypothetical protein</fullName>
    </submittedName>
</protein>
<name>A0A8D8AZ97_CULPI</name>
<proteinExistence type="predicted"/>
<accession>A0A8D8AZ97</accession>
<evidence type="ECO:0000313" key="1">
    <source>
        <dbReference type="EMBL" id="CAG6463462.1"/>
    </source>
</evidence>
<organism evidence="1">
    <name type="scientific">Culex pipiens</name>
    <name type="common">House mosquito</name>
    <dbReference type="NCBI Taxonomy" id="7175"/>
    <lineage>
        <taxon>Eukaryota</taxon>
        <taxon>Metazoa</taxon>
        <taxon>Ecdysozoa</taxon>
        <taxon>Arthropoda</taxon>
        <taxon>Hexapoda</taxon>
        <taxon>Insecta</taxon>
        <taxon>Pterygota</taxon>
        <taxon>Neoptera</taxon>
        <taxon>Endopterygota</taxon>
        <taxon>Diptera</taxon>
        <taxon>Nematocera</taxon>
        <taxon>Culicoidea</taxon>
        <taxon>Culicidae</taxon>
        <taxon>Culicinae</taxon>
        <taxon>Culicini</taxon>
        <taxon>Culex</taxon>
        <taxon>Culex</taxon>
    </lineage>
</organism>
<reference evidence="1" key="1">
    <citation type="submission" date="2021-05" db="EMBL/GenBank/DDBJ databases">
        <authorList>
            <person name="Alioto T."/>
            <person name="Alioto T."/>
            <person name="Gomez Garrido J."/>
        </authorList>
    </citation>
    <scope>NUCLEOTIDE SEQUENCE</scope>
</reference>